<name>A0A845G2D2_9BURK</name>
<sequence>MIYTVPVRVFVAHPDPLIQAGLIALLCQAEAVILVAIGDAQVVITDYRNGILEAARVKAHSGKVLVVTAVEKEWLVRSALAQGVKGYLLQSCTVSELVAAVRNVSEGLVYLCPPVRGYAAGGGSVAQLTGRENDVLQLLATGRCNKEIARDLGIGVGTVKTHLKGVMNKLGATARTHAVVLATKRGIVQDVGADRKLTQR</sequence>
<dbReference type="GO" id="GO:0006355">
    <property type="term" value="P:regulation of DNA-templated transcription"/>
    <property type="evidence" value="ECO:0007669"/>
    <property type="project" value="InterPro"/>
</dbReference>
<dbReference type="PROSITE" id="PS50043">
    <property type="entry name" value="HTH_LUXR_2"/>
    <property type="match status" value="1"/>
</dbReference>
<dbReference type="Pfam" id="PF00196">
    <property type="entry name" value="GerE"/>
    <property type="match status" value="1"/>
</dbReference>
<gene>
    <name evidence="2" type="ORF">GTP91_11425</name>
</gene>
<organism evidence="2 3">
    <name type="scientific">Duganella vulcania</name>
    <dbReference type="NCBI Taxonomy" id="2692166"/>
    <lineage>
        <taxon>Bacteria</taxon>
        <taxon>Pseudomonadati</taxon>
        <taxon>Pseudomonadota</taxon>
        <taxon>Betaproteobacteria</taxon>
        <taxon>Burkholderiales</taxon>
        <taxon>Oxalobacteraceae</taxon>
        <taxon>Telluria group</taxon>
        <taxon>Duganella</taxon>
    </lineage>
</organism>
<dbReference type="SUPFAM" id="SSF46894">
    <property type="entry name" value="C-terminal effector domain of the bipartite response regulators"/>
    <property type="match status" value="1"/>
</dbReference>
<comment type="caution">
    <text evidence="2">The sequence shown here is derived from an EMBL/GenBank/DDBJ whole genome shotgun (WGS) entry which is preliminary data.</text>
</comment>
<evidence type="ECO:0000313" key="3">
    <source>
        <dbReference type="Proteomes" id="UP000470302"/>
    </source>
</evidence>
<dbReference type="SUPFAM" id="SSF52172">
    <property type="entry name" value="CheY-like"/>
    <property type="match status" value="1"/>
</dbReference>
<dbReference type="PRINTS" id="PR00038">
    <property type="entry name" value="HTHLUXR"/>
</dbReference>
<dbReference type="InterPro" id="IPR011006">
    <property type="entry name" value="CheY-like_superfamily"/>
</dbReference>
<dbReference type="InterPro" id="IPR051015">
    <property type="entry name" value="EvgA-like"/>
</dbReference>
<proteinExistence type="predicted"/>
<dbReference type="AlphaFoldDB" id="A0A845G2D2"/>
<evidence type="ECO:0000259" key="1">
    <source>
        <dbReference type="PROSITE" id="PS50043"/>
    </source>
</evidence>
<dbReference type="PANTHER" id="PTHR45566:SF2">
    <property type="entry name" value="NARL SUBFAMILY"/>
    <property type="match status" value="1"/>
</dbReference>
<dbReference type="SMART" id="SM00421">
    <property type="entry name" value="HTH_LUXR"/>
    <property type="match status" value="1"/>
</dbReference>
<dbReference type="Gene3D" id="3.40.50.2300">
    <property type="match status" value="1"/>
</dbReference>
<dbReference type="PANTHER" id="PTHR45566">
    <property type="entry name" value="HTH-TYPE TRANSCRIPTIONAL REGULATOR YHJB-RELATED"/>
    <property type="match status" value="1"/>
</dbReference>
<dbReference type="InterPro" id="IPR000792">
    <property type="entry name" value="Tscrpt_reg_LuxR_C"/>
</dbReference>
<dbReference type="InterPro" id="IPR016032">
    <property type="entry name" value="Sig_transdc_resp-reg_C-effctor"/>
</dbReference>
<reference evidence="2 3" key="1">
    <citation type="submission" date="2020-01" db="EMBL/GenBank/DDBJ databases">
        <title>Novel species isolated from a subtropical stream in China.</title>
        <authorList>
            <person name="Lu H."/>
        </authorList>
    </citation>
    <scope>NUCLEOTIDE SEQUENCE [LARGE SCALE GENOMIC DNA]</scope>
    <source>
        <strain evidence="2 3">FT82W</strain>
    </source>
</reference>
<dbReference type="EMBL" id="WWCW01000031">
    <property type="protein sequence ID" value="MYM87790.1"/>
    <property type="molecule type" value="Genomic_DNA"/>
</dbReference>
<protein>
    <submittedName>
        <fullName evidence="2">DNA-binding response regulator</fullName>
    </submittedName>
</protein>
<dbReference type="Proteomes" id="UP000470302">
    <property type="component" value="Unassembled WGS sequence"/>
</dbReference>
<dbReference type="GO" id="GO:0003677">
    <property type="term" value="F:DNA binding"/>
    <property type="evidence" value="ECO:0007669"/>
    <property type="project" value="UniProtKB-KW"/>
</dbReference>
<evidence type="ECO:0000313" key="2">
    <source>
        <dbReference type="EMBL" id="MYM87790.1"/>
    </source>
</evidence>
<accession>A0A845G2D2</accession>
<feature type="domain" description="HTH luxR-type" evidence="1">
    <location>
        <begin position="121"/>
        <end position="186"/>
    </location>
</feature>
<keyword evidence="2" id="KW-0238">DNA-binding</keyword>
<dbReference type="CDD" id="cd06170">
    <property type="entry name" value="LuxR_C_like"/>
    <property type="match status" value="1"/>
</dbReference>